<evidence type="ECO:0000256" key="7">
    <source>
        <dbReference type="ARBA" id="ARBA00022989"/>
    </source>
</evidence>
<sequence length="239" mass="26144">MFPFVRTILENFPDWGPRLLDAGWVSCTLTICGFLLAFPLGIAVEFIRTRRSLIFRLSADAYVSVMRGVPILVILYLLYFALPEAGIALPSLLAGILGLALVYSAYLAEVFRAGFAAVPSGQREAAMASGLGPWQTFRLILLPQVIRKVLPPLLINLVSLLKDSSICALIAVPELTLTSRAIMSESFLPLHIFVVTACGYFMIAWPASLAVRSLERWLCRRAEGSETAQSSQDLPDTPA</sequence>
<evidence type="ECO:0000256" key="1">
    <source>
        <dbReference type="ARBA" id="ARBA00004429"/>
    </source>
</evidence>
<feature type="transmembrane region" description="Helical" evidence="9">
    <location>
        <begin position="22"/>
        <end position="47"/>
    </location>
</feature>
<evidence type="ECO:0000256" key="3">
    <source>
        <dbReference type="ARBA" id="ARBA00022448"/>
    </source>
</evidence>
<dbReference type="Gene3D" id="1.10.3720.10">
    <property type="entry name" value="MetI-like"/>
    <property type="match status" value="1"/>
</dbReference>
<dbReference type="SUPFAM" id="SSF161098">
    <property type="entry name" value="MetI-like"/>
    <property type="match status" value="1"/>
</dbReference>
<dbReference type="GO" id="GO:0006865">
    <property type="term" value="P:amino acid transport"/>
    <property type="evidence" value="ECO:0007669"/>
    <property type="project" value="UniProtKB-KW"/>
</dbReference>
<dbReference type="InterPro" id="IPR043429">
    <property type="entry name" value="ArtM/GltK/GlnP/TcyL/YhdX-like"/>
</dbReference>
<reference evidence="11 12" key="1">
    <citation type="submission" date="2016-10" db="EMBL/GenBank/DDBJ databases">
        <authorList>
            <person name="de Groot N.N."/>
        </authorList>
    </citation>
    <scope>NUCLEOTIDE SEQUENCE [LARGE SCALE GENOMIC DNA]</scope>
    <source>
        <strain evidence="11 12">CGMCC 1.3401</strain>
    </source>
</reference>
<accession>A0A1G4SCA4</accession>
<dbReference type="Pfam" id="PF00528">
    <property type="entry name" value="BPD_transp_1"/>
    <property type="match status" value="1"/>
</dbReference>
<evidence type="ECO:0000256" key="6">
    <source>
        <dbReference type="ARBA" id="ARBA00022970"/>
    </source>
</evidence>
<dbReference type="Proteomes" id="UP000199542">
    <property type="component" value="Unassembled WGS sequence"/>
</dbReference>
<dbReference type="InterPro" id="IPR010065">
    <property type="entry name" value="AA_ABC_transptr_permease_3TM"/>
</dbReference>
<feature type="domain" description="ABC transmembrane type-1" evidence="10">
    <location>
        <begin position="23"/>
        <end position="211"/>
    </location>
</feature>
<evidence type="ECO:0000256" key="8">
    <source>
        <dbReference type="ARBA" id="ARBA00023136"/>
    </source>
</evidence>
<dbReference type="PANTHER" id="PTHR30614">
    <property type="entry name" value="MEMBRANE COMPONENT OF AMINO ACID ABC TRANSPORTER"/>
    <property type="match status" value="1"/>
</dbReference>
<dbReference type="PANTHER" id="PTHR30614:SF0">
    <property type="entry name" value="L-CYSTINE TRANSPORT SYSTEM PERMEASE PROTEIN TCYL"/>
    <property type="match status" value="1"/>
</dbReference>
<dbReference type="InterPro" id="IPR035906">
    <property type="entry name" value="MetI-like_sf"/>
</dbReference>
<dbReference type="InterPro" id="IPR000515">
    <property type="entry name" value="MetI-like"/>
</dbReference>
<dbReference type="NCBIfam" id="TIGR01726">
    <property type="entry name" value="HEQRo_perm_3TM"/>
    <property type="match status" value="1"/>
</dbReference>
<dbReference type="PROSITE" id="PS50928">
    <property type="entry name" value="ABC_TM1"/>
    <property type="match status" value="1"/>
</dbReference>
<evidence type="ECO:0000256" key="9">
    <source>
        <dbReference type="RuleBase" id="RU363032"/>
    </source>
</evidence>
<evidence type="ECO:0000313" key="11">
    <source>
        <dbReference type="EMBL" id="SCW66658.1"/>
    </source>
</evidence>
<evidence type="ECO:0000313" key="12">
    <source>
        <dbReference type="Proteomes" id="UP000199542"/>
    </source>
</evidence>
<dbReference type="CDD" id="cd06261">
    <property type="entry name" value="TM_PBP2"/>
    <property type="match status" value="1"/>
</dbReference>
<feature type="transmembrane region" description="Helical" evidence="9">
    <location>
        <begin position="87"/>
        <end position="108"/>
    </location>
</feature>
<evidence type="ECO:0000259" key="10">
    <source>
        <dbReference type="PROSITE" id="PS50928"/>
    </source>
</evidence>
<keyword evidence="8 9" id="KW-0472">Membrane</keyword>
<comment type="subcellular location">
    <subcellularLocation>
        <location evidence="1">Cell inner membrane</location>
        <topology evidence="1">Multi-pass membrane protein</topology>
    </subcellularLocation>
    <subcellularLocation>
        <location evidence="9">Cell membrane</location>
        <topology evidence="9">Multi-pass membrane protein</topology>
    </subcellularLocation>
</comment>
<organism evidence="11 12">
    <name type="scientific">Rhizobium mongolense subsp. loessense</name>
    <dbReference type="NCBI Taxonomy" id="158890"/>
    <lineage>
        <taxon>Bacteria</taxon>
        <taxon>Pseudomonadati</taxon>
        <taxon>Pseudomonadota</taxon>
        <taxon>Alphaproteobacteria</taxon>
        <taxon>Hyphomicrobiales</taxon>
        <taxon>Rhizobiaceae</taxon>
        <taxon>Rhizobium/Agrobacterium group</taxon>
        <taxon>Rhizobium</taxon>
    </lineage>
</organism>
<evidence type="ECO:0000256" key="5">
    <source>
        <dbReference type="ARBA" id="ARBA00022692"/>
    </source>
</evidence>
<proteinExistence type="inferred from homology"/>
<comment type="similarity">
    <text evidence="2">Belongs to the binding-protein-dependent transport system permease family. HisMQ subfamily.</text>
</comment>
<dbReference type="GO" id="GO:0022857">
    <property type="term" value="F:transmembrane transporter activity"/>
    <property type="evidence" value="ECO:0007669"/>
    <property type="project" value="InterPro"/>
</dbReference>
<keyword evidence="6" id="KW-0029">Amino-acid transport</keyword>
<dbReference type="EMBL" id="FMTM01000005">
    <property type="protein sequence ID" value="SCW66658.1"/>
    <property type="molecule type" value="Genomic_DNA"/>
</dbReference>
<gene>
    <name evidence="11" type="ORF">SAMN02927900_03622</name>
</gene>
<evidence type="ECO:0000256" key="2">
    <source>
        <dbReference type="ARBA" id="ARBA00010072"/>
    </source>
</evidence>
<keyword evidence="5 9" id="KW-0812">Transmembrane</keyword>
<dbReference type="AlphaFoldDB" id="A0A1G4SCA4"/>
<evidence type="ECO:0000256" key="4">
    <source>
        <dbReference type="ARBA" id="ARBA00022475"/>
    </source>
</evidence>
<feature type="transmembrane region" description="Helical" evidence="9">
    <location>
        <begin position="59"/>
        <end position="81"/>
    </location>
</feature>
<keyword evidence="3 9" id="KW-0813">Transport</keyword>
<keyword evidence="7 9" id="KW-1133">Transmembrane helix</keyword>
<feature type="transmembrane region" description="Helical" evidence="9">
    <location>
        <begin position="192"/>
        <end position="211"/>
    </location>
</feature>
<name>A0A1G4SCA4_9HYPH</name>
<keyword evidence="4" id="KW-1003">Cell membrane</keyword>
<protein>
    <submittedName>
        <fullName evidence="11">Polar amino acid transport system permease protein</fullName>
    </submittedName>
</protein>
<dbReference type="GO" id="GO:0043190">
    <property type="term" value="C:ATP-binding cassette (ABC) transporter complex"/>
    <property type="evidence" value="ECO:0007669"/>
    <property type="project" value="InterPro"/>
</dbReference>